<evidence type="ECO:0000259" key="4">
    <source>
        <dbReference type="PROSITE" id="PS50893"/>
    </source>
</evidence>
<reference evidence="5 6" key="1">
    <citation type="submission" date="2019-03" db="EMBL/GenBank/DDBJ databases">
        <title>Genomic Encyclopedia of Type Strains, Phase IV (KMG-IV): sequencing the most valuable type-strain genomes for metagenomic binning, comparative biology and taxonomic classification.</title>
        <authorList>
            <person name="Goeker M."/>
        </authorList>
    </citation>
    <scope>NUCLEOTIDE SEQUENCE [LARGE SCALE GENOMIC DNA]</scope>
    <source>
        <strain evidence="5 6">DSM 44496</strain>
    </source>
</reference>
<keyword evidence="6" id="KW-1185">Reference proteome</keyword>
<dbReference type="SMART" id="SM00382">
    <property type="entry name" value="AAA"/>
    <property type="match status" value="1"/>
</dbReference>
<dbReference type="GO" id="GO:0016887">
    <property type="term" value="F:ATP hydrolysis activity"/>
    <property type="evidence" value="ECO:0007669"/>
    <property type="project" value="InterPro"/>
</dbReference>
<dbReference type="GO" id="GO:0005524">
    <property type="term" value="F:ATP binding"/>
    <property type="evidence" value="ECO:0007669"/>
    <property type="project" value="UniProtKB-KW"/>
</dbReference>
<keyword evidence="3 5" id="KW-0067">ATP-binding</keyword>
<dbReference type="AlphaFoldDB" id="A0A4R6PVW3"/>
<gene>
    <name evidence="5" type="ORF">DFR75_1012191</name>
</gene>
<protein>
    <submittedName>
        <fullName evidence="5">Sulfate transport system ATP-binding protein</fullName>
    </submittedName>
</protein>
<evidence type="ECO:0000256" key="1">
    <source>
        <dbReference type="ARBA" id="ARBA00022448"/>
    </source>
</evidence>
<name>A0A4R6PVW3_NOCIG</name>
<dbReference type="PANTHER" id="PTHR42788:SF19">
    <property type="entry name" value="ALIPHATIC SULFONATES IMPORT ATP-BINDING PROTEIN SSUB 2"/>
    <property type="match status" value="1"/>
</dbReference>
<dbReference type="InterPro" id="IPR003439">
    <property type="entry name" value="ABC_transporter-like_ATP-bd"/>
</dbReference>
<dbReference type="Proteomes" id="UP000295087">
    <property type="component" value="Unassembled WGS sequence"/>
</dbReference>
<dbReference type="PROSITE" id="PS00211">
    <property type="entry name" value="ABC_TRANSPORTER_1"/>
    <property type="match status" value="1"/>
</dbReference>
<dbReference type="EMBL" id="SNXK01000001">
    <property type="protein sequence ID" value="TDP43071.1"/>
    <property type="molecule type" value="Genomic_DNA"/>
</dbReference>
<keyword evidence="2" id="KW-0547">Nucleotide-binding</keyword>
<dbReference type="InterPro" id="IPR003593">
    <property type="entry name" value="AAA+_ATPase"/>
</dbReference>
<dbReference type="SUPFAM" id="SSF52540">
    <property type="entry name" value="P-loop containing nucleoside triphosphate hydrolases"/>
    <property type="match status" value="1"/>
</dbReference>
<evidence type="ECO:0000313" key="6">
    <source>
        <dbReference type="Proteomes" id="UP000295087"/>
    </source>
</evidence>
<evidence type="ECO:0000256" key="3">
    <source>
        <dbReference type="ARBA" id="ARBA00022840"/>
    </source>
</evidence>
<dbReference type="PANTHER" id="PTHR42788">
    <property type="entry name" value="TAURINE IMPORT ATP-BINDING PROTEIN-RELATED"/>
    <property type="match status" value="1"/>
</dbReference>
<evidence type="ECO:0000256" key="2">
    <source>
        <dbReference type="ARBA" id="ARBA00022741"/>
    </source>
</evidence>
<dbReference type="Pfam" id="PF00005">
    <property type="entry name" value="ABC_tran"/>
    <property type="match status" value="1"/>
</dbReference>
<proteinExistence type="predicted"/>
<accession>A0A4R6PVW3</accession>
<dbReference type="Gene3D" id="3.40.50.300">
    <property type="entry name" value="P-loop containing nucleotide triphosphate hydrolases"/>
    <property type="match status" value="1"/>
</dbReference>
<dbReference type="PROSITE" id="PS50893">
    <property type="entry name" value="ABC_TRANSPORTER_2"/>
    <property type="match status" value="1"/>
</dbReference>
<comment type="caution">
    <text evidence="5">The sequence shown here is derived from an EMBL/GenBank/DDBJ whole genome shotgun (WGS) entry which is preliminary data.</text>
</comment>
<keyword evidence="1" id="KW-0813">Transport</keyword>
<dbReference type="InterPro" id="IPR017871">
    <property type="entry name" value="ABC_transporter-like_CS"/>
</dbReference>
<dbReference type="InterPro" id="IPR027417">
    <property type="entry name" value="P-loop_NTPase"/>
</dbReference>
<organism evidence="5 6">
    <name type="scientific">Nocardia ignorata</name>
    <dbReference type="NCBI Taxonomy" id="145285"/>
    <lineage>
        <taxon>Bacteria</taxon>
        <taxon>Bacillati</taxon>
        <taxon>Actinomycetota</taxon>
        <taxon>Actinomycetes</taxon>
        <taxon>Mycobacteriales</taxon>
        <taxon>Nocardiaceae</taxon>
        <taxon>Nocardia</taxon>
    </lineage>
</organism>
<evidence type="ECO:0000313" key="5">
    <source>
        <dbReference type="EMBL" id="TDP43071.1"/>
    </source>
</evidence>
<dbReference type="InterPro" id="IPR050166">
    <property type="entry name" value="ABC_transporter_ATP-bind"/>
</dbReference>
<feature type="domain" description="ABC transporter" evidence="4">
    <location>
        <begin position="16"/>
        <end position="240"/>
    </location>
</feature>
<sequence>MAPFSRETAELSIWELKVDGGGKTFGESTVLDDVDFHVDRGEFLAVLGPSGSGKSTLLRVLAGLEQLTTGTISWSTDGARPRTGVVFQQALLLPWLTVIDNISLAGRFAAHRREFDKDYPEILLARFGLGSLAQRYPGELSGGQAQRVAVLRAAATRPRLLLLDEPFSALDPATRLDLRKWLAELVTEIEATVVLITHDVDEAMDLADRIVLLDKGRIRREWTEVRDGGDALRADILGQYHPDEVVVS</sequence>